<sequence length="303" mass="31284">MSRLPVLDGDGLRARLPMGAAIEAIHLALRSGLDPSADPARTVVPADHGQILVMPSLTPAHAGVKLITVTPDNPERGLPRVQGVYLLLDALTLTPHLVLDGAALTAIRTPAVSAAAADLIAVNEASRLVVFGTGPQAWGHIEALRVVRPVSDVTVVGRNGNRVAELVGRCVAAGLRATAGSPDAVADADLVACCTTARTPLFDGGKLAPHATVLAIGSHEPDSREVDTATVTRGEVIVEDIPTALREAGDVVLPIGEGALRPDDLIPLTSLARGEKRLDPSTPKVFKSVGMAWQDLAVAALLA</sequence>
<accession>A0ABP7U351</accession>
<dbReference type="Gene3D" id="3.30.1780.10">
    <property type="entry name" value="ornithine cyclodeaminase, domain 1"/>
    <property type="match status" value="1"/>
</dbReference>
<organism evidence="1 2">
    <name type="scientific">Allokutzneria multivorans</name>
    <dbReference type="NCBI Taxonomy" id="1142134"/>
    <lineage>
        <taxon>Bacteria</taxon>
        <taxon>Bacillati</taxon>
        <taxon>Actinomycetota</taxon>
        <taxon>Actinomycetes</taxon>
        <taxon>Pseudonocardiales</taxon>
        <taxon>Pseudonocardiaceae</taxon>
        <taxon>Allokutzneria</taxon>
    </lineage>
</organism>
<protein>
    <submittedName>
        <fullName evidence="1">Ornithine cyclodeaminase family protein</fullName>
    </submittedName>
</protein>
<dbReference type="Proteomes" id="UP001501747">
    <property type="component" value="Unassembled WGS sequence"/>
</dbReference>
<dbReference type="RefSeq" id="WP_344885280.1">
    <property type="nucleotide sequence ID" value="NZ_BAABAL010000026.1"/>
</dbReference>
<dbReference type="PANTHER" id="PTHR13812:SF19">
    <property type="entry name" value="KETIMINE REDUCTASE MU-CRYSTALLIN"/>
    <property type="match status" value="1"/>
</dbReference>
<dbReference type="Gene3D" id="3.40.50.720">
    <property type="entry name" value="NAD(P)-binding Rossmann-like Domain"/>
    <property type="match status" value="1"/>
</dbReference>
<dbReference type="EMBL" id="BAABAL010000026">
    <property type="protein sequence ID" value="GAA4035256.1"/>
    <property type="molecule type" value="Genomic_DNA"/>
</dbReference>
<name>A0ABP7U351_9PSEU</name>
<dbReference type="SUPFAM" id="SSF51735">
    <property type="entry name" value="NAD(P)-binding Rossmann-fold domains"/>
    <property type="match status" value="1"/>
</dbReference>
<dbReference type="Pfam" id="PF02423">
    <property type="entry name" value="OCD_Mu_crystall"/>
    <property type="match status" value="1"/>
</dbReference>
<dbReference type="InterPro" id="IPR036291">
    <property type="entry name" value="NAD(P)-bd_dom_sf"/>
</dbReference>
<evidence type="ECO:0000313" key="2">
    <source>
        <dbReference type="Proteomes" id="UP001501747"/>
    </source>
</evidence>
<dbReference type="InterPro" id="IPR023401">
    <property type="entry name" value="ODC_N"/>
</dbReference>
<evidence type="ECO:0000313" key="1">
    <source>
        <dbReference type="EMBL" id="GAA4035256.1"/>
    </source>
</evidence>
<reference evidence="2" key="1">
    <citation type="journal article" date="2019" name="Int. J. Syst. Evol. Microbiol.">
        <title>The Global Catalogue of Microorganisms (GCM) 10K type strain sequencing project: providing services to taxonomists for standard genome sequencing and annotation.</title>
        <authorList>
            <consortium name="The Broad Institute Genomics Platform"/>
            <consortium name="The Broad Institute Genome Sequencing Center for Infectious Disease"/>
            <person name="Wu L."/>
            <person name="Ma J."/>
        </authorList>
    </citation>
    <scope>NUCLEOTIDE SEQUENCE [LARGE SCALE GENOMIC DNA]</scope>
    <source>
        <strain evidence="2">JCM 17342</strain>
    </source>
</reference>
<dbReference type="PANTHER" id="PTHR13812">
    <property type="entry name" value="KETIMINE REDUCTASE MU-CRYSTALLIN"/>
    <property type="match status" value="1"/>
</dbReference>
<gene>
    <name evidence="1" type="ORF">GCM10022247_70970</name>
</gene>
<proteinExistence type="predicted"/>
<dbReference type="PIRSF" id="PIRSF001439">
    <property type="entry name" value="CryM"/>
    <property type="match status" value="1"/>
</dbReference>
<comment type="caution">
    <text evidence="1">The sequence shown here is derived from an EMBL/GenBank/DDBJ whole genome shotgun (WGS) entry which is preliminary data.</text>
</comment>
<dbReference type="InterPro" id="IPR003462">
    <property type="entry name" value="ODC_Mu_crystall"/>
</dbReference>
<keyword evidence="2" id="KW-1185">Reference proteome</keyword>